<dbReference type="EMBL" id="JAWQEG010001267">
    <property type="protein sequence ID" value="KAK3880990.1"/>
    <property type="molecule type" value="Genomic_DNA"/>
</dbReference>
<comment type="caution">
    <text evidence="3">The sequence shown here is derived from an EMBL/GenBank/DDBJ whole genome shotgun (WGS) entry which is preliminary data.</text>
</comment>
<dbReference type="InterPro" id="IPR043502">
    <property type="entry name" value="DNA/RNA_pol_sf"/>
</dbReference>
<dbReference type="GO" id="GO:0071897">
    <property type="term" value="P:DNA biosynthetic process"/>
    <property type="evidence" value="ECO:0007669"/>
    <property type="project" value="UniProtKB-ARBA"/>
</dbReference>
<sequence>MFGDHPGCCNVTSHDVNLLPQTSPIRQNPYRLHPQKSDQMKKEQHLEQLAAVFSRLSDANLTVKLAKTTCCQASVTYLGHEVGKGRLTSGTAPIWTDDCQAAFFQFKTFLTQDPVLLTLDFNEPFILHHRHTKQKSNPEDKTSKGYVITFLK</sequence>
<proteinExistence type="predicted"/>
<evidence type="ECO:0000313" key="2">
    <source>
        <dbReference type="EMBL" id="KAK3880990.1"/>
    </source>
</evidence>
<dbReference type="EMBL" id="JAWQEG010001267">
    <property type="protein sequence ID" value="KAK3880993.1"/>
    <property type="molecule type" value="Genomic_DNA"/>
</dbReference>
<dbReference type="Proteomes" id="UP001286313">
    <property type="component" value="Unassembled WGS sequence"/>
</dbReference>
<evidence type="ECO:0000313" key="1">
    <source>
        <dbReference type="EMBL" id="KAK3880987.1"/>
    </source>
</evidence>
<evidence type="ECO:0000313" key="3">
    <source>
        <dbReference type="EMBL" id="KAK3880993.1"/>
    </source>
</evidence>
<reference evidence="3" key="1">
    <citation type="submission" date="2023-10" db="EMBL/GenBank/DDBJ databases">
        <title>Genome assemblies of two species of porcelain crab, Petrolisthes cinctipes and Petrolisthes manimaculis (Anomura: Porcellanidae).</title>
        <authorList>
            <person name="Angst P."/>
        </authorList>
    </citation>
    <scope>NUCLEOTIDE SEQUENCE</scope>
    <source>
        <strain evidence="3">PB745_01</strain>
        <tissue evidence="3">Gill</tissue>
    </source>
</reference>
<dbReference type="AlphaFoldDB" id="A0AAE1FUP8"/>
<gene>
    <name evidence="1" type="ORF">Pcinc_014536</name>
    <name evidence="2" type="ORF">Pcinc_014539</name>
    <name evidence="3" type="ORF">Pcinc_014542</name>
</gene>
<keyword evidence="4" id="KW-1185">Reference proteome</keyword>
<dbReference type="EMBL" id="JAWQEG010001267">
    <property type="protein sequence ID" value="KAK3880987.1"/>
    <property type="molecule type" value="Genomic_DNA"/>
</dbReference>
<dbReference type="Gene3D" id="3.30.70.270">
    <property type="match status" value="1"/>
</dbReference>
<dbReference type="InterPro" id="IPR043128">
    <property type="entry name" value="Rev_trsase/Diguanyl_cyclase"/>
</dbReference>
<evidence type="ECO:0000313" key="4">
    <source>
        <dbReference type="Proteomes" id="UP001286313"/>
    </source>
</evidence>
<organism evidence="3 4">
    <name type="scientific">Petrolisthes cinctipes</name>
    <name type="common">Flat porcelain crab</name>
    <dbReference type="NCBI Taxonomy" id="88211"/>
    <lineage>
        <taxon>Eukaryota</taxon>
        <taxon>Metazoa</taxon>
        <taxon>Ecdysozoa</taxon>
        <taxon>Arthropoda</taxon>
        <taxon>Crustacea</taxon>
        <taxon>Multicrustacea</taxon>
        <taxon>Malacostraca</taxon>
        <taxon>Eumalacostraca</taxon>
        <taxon>Eucarida</taxon>
        <taxon>Decapoda</taxon>
        <taxon>Pleocyemata</taxon>
        <taxon>Anomura</taxon>
        <taxon>Galatheoidea</taxon>
        <taxon>Porcellanidae</taxon>
        <taxon>Petrolisthes</taxon>
    </lineage>
</organism>
<accession>A0AAE1FUP8</accession>
<name>A0AAE1FUP8_PETCI</name>
<protein>
    <submittedName>
        <fullName evidence="3">Uncharacterized protein</fullName>
    </submittedName>
</protein>
<dbReference type="SUPFAM" id="SSF56672">
    <property type="entry name" value="DNA/RNA polymerases"/>
    <property type="match status" value="1"/>
</dbReference>